<gene>
    <name evidence="1" type="ORF">AV530_009271</name>
</gene>
<name>A0A1V4JID8_PATFA</name>
<reference evidence="1 2" key="1">
    <citation type="submission" date="2016-02" db="EMBL/GenBank/DDBJ databases">
        <title>Band-tailed pigeon sequencing and assembly.</title>
        <authorList>
            <person name="Soares A.E."/>
            <person name="Novak B.J."/>
            <person name="Rice E.S."/>
            <person name="O'Connell B."/>
            <person name="Chang D."/>
            <person name="Weber S."/>
            <person name="Shapiro B."/>
        </authorList>
    </citation>
    <scope>NUCLEOTIDE SEQUENCE [LARGE SCALE GENOMIC DNA]</scope>
    <source>
        <strain evidence="1">BTP2013</strain>
        <tissue evidence="1">Blood</tissue>
    </source>
</reference>
<dbReference type="EMBL" id="LSYS01007300">
    <property type="protein sequence ID" value="OPJ71930.1"/>
    <property type="molecule type" value="Genomic_DNA"/>
</dbReference>
<organism evidence="1 2">
    <name type="scientific">Patagioenas fasciata monilis</name>
    <dbReference type="NCBI Taxonomy" id="372326"/>
    <lineage>
        <taxon>Eukaryota</taxon>
        <taxon>Metazoa</taxon>
        <taxon>Chordata</taxon>
        <taxon>Craniata</taxon>
        <taxon>Vertebrata</taxon>
        <taxon>Euteleostomi</taxon>
        <taxon>Archelosauria</taxon>
        <taxon>Archosauria</taxon>
        <taxon>Dinosauria</taxon>
        <taxon>Saurischia</taxon>
        <taxon>Theropoda</taxon>
        <taxon>Coelurosauria</taxon>
        <taxon>Aves</taxon>
        <taxon>Neognathae</taxon>
        <taxon>Neoaves</taxon>
        <taxon>Columbimorphae</taxon>
        <taxon>Columbiformes</taxon>
        <taxon>Columbidae</taxon>
        <taxon>Patagioenas</taxon>
    </lineage>
</organism>
<accession>A0A1V4JID8</accession>
<keyword evidence="2" id="KW-1185">Reference proteome</keyword>
<dbReference type="AlphaFoldDB" id="A0A1V4JID8"/>
<protein>
    <submittedName>
        <fullName evidence="1">Uncharacterized protein</fullName>
    </submittedName>
</protein>
<sequence length="97" mass="10279">MCAVGCSRQLALQPLLCLGTALMIELGLLCLGNLSFPCTHVVGSEACTGPAAAFTAPQPNRFAFLRFLVALDSLHTGDVLSPSQKIFCCTKKYEESA</sequence>
<proteinExistence type="predicted"/>
<evidence type="ECO:0000313" key="1">
    <source>
        <dbReference type="EMBL" id="OPJ71930.1"/>
    </source>
</evidence>
<dbReference type="Proteomes" id="UP000190648">
    <property type="component" value="Unassembled WGS sequence"/>
</dbReference>
<comment type="caution">
    <text evidence="1">The sequence shown here is derived from an EMBL/GenBank/DDBJ whole genome shotgun (WGS) entry which is preliminary data.</text>
</comment>
<evidence type="ECO:0000313" key="2">
    <source>
        <dbReference type="Proteomes" id="UP000190648"/>
    </source>
</evidence>